<keyword evidence="2" id="KW-1185">Reference proteome</keyword>
<dbReference type="RefSeq" id="XP_062876994.1">
    <property type="nucleotide sequence ID" value="XM_063020924.1"/>
</dbReference>
<accession>A0AAX4H7N6</accession>
<evidence type="ECO:0000313" key="2">
    <source>
        <dbReference type="Proteomes" id="UP001338582"/>
    </source>
</evidence>
<proteinExistence type="predicted"/>
<dbReference type="PANTHER" id="PTHR37285">
    <property type="entry name" value="SPORE WALL MATURATION PROTEIN DIT1"/>
    <property type="match status" value="1"/>
</dbReference>
<dbReference type="GeneID" id="88172955"/>
<dbReference type="Proteomes" id="UP001338582">
    <property type="component" value="Chromosome 2"/>
</dbReference>
<dbReference type="EMBL" id="CP138895">
    <property type="protein sequence ID" value="WPK24611.1"/>
    <property type="molecule type" value="Genomic_DNA"/>
</dbReference>
<dbReference type="PANTHER" id="PTHR37285:SF5">
    <property type="entry name" value="SPORE WALL MATURATION PROTEIN DIT1"/>
    <property type="match status" value="1"/>
</dbReference>
<sequence>MTIEQKTIYERVQYIYSRNNKTIQNLRIQKSARLSKEEVLEDLLAAKLDIEAQECGTEGLIVKVGENLKYFEFEKDGKFIGFATEKFFPTNFDVWFLTTMLKNSSIDFNFALEIEIGRKEAEAITKIFETEIKNSARTDRWEEGREQFVENVRFFTSRGLPVSAVLPAFPCKSFNLEKVHSPQPDLGEELAIRRIIEFVVQVNKVYSPGVHFYIVSDGHVFSDCVNVDDDVVDEFTQGLKDIYDRVRPQGFDGLFFKGLNDCFESHCKAEISNVLDGIEVDHYLETKLDRETELNRKILMLGCDDSAELIREQIQTPGHPRLYLYRGFNKFMKEDLMSTPAAKLSSQKRFKKMVSNVSFEMIRRNDAYSNLVELVFPFHLRLSIHAHTNSGPKYGIRMLNPEICRTVNHDQDEEDKLLHIPTPWHNAVFKVSDEQKFIISNSKLHERFEADENYTGGWNDNQRCFVYIRTTQ</sequence>
<organism evidence="1 2">
    <name type="scientific">Australozyma saopauloensis</name>
    <dbReference type="NCBI Taxonomy" id="291208"/>
    <lineage>
        <taxon>Eukaryota</taxon>
        <taxon>Fungi</taxon>
        <taxon>Dikarya</taxon>
        <taxon>Ascomycota</taxon>
        <taxon>Saccharomycotina</taxon>
        <taxon>Pichiomycetes</taxon>
        <taxon>Metschnikowiaceae</taxon>
        <taxon>Australozyma</taxon>
    </lineage>
</organism>
<dbReference type="Pfam" id="PF05141">
    <property type="entry name" value="DIT1_PvcA"/>
    <property type="match status" value="1"/>
</dbReference>
<dbReference type="KEGG" id="asau:88172955"/>
<dbReference type="AlphaFoldDB" id="A0AAX4H7N6"/>
<name>A0AAX4H7N6_9ASCO</name>
<gene>
    <name evidence="1" type="ORF">PUMCH_001890</name>
</gene>
<evidence type="ECO:0008006" key="3">
    <source>
        <dbReference type="Google" id="ProtNLM"/>
    </source>
</evidence>
<evidence type="ECO:0000313" key="1">
    <source>
        <dbReference type="EMBL" id="WPK24611.1"/>
    </source>
</evidence>
<protein>
    <recommendedName>
        <fullName evidence="3">Pyoverdine/dityrosine biosynthesis protein</fullName>
    </recommendedName>
</protein>
<reference evidence="1 2" key="1">
    <citation type="submission" date="2023-10" db="EMBL/GenBank/DDBJ databases">
        <title>Draft Genome Sequence of Candida saopaulonensis from a very Premature Infant with Sepsis.</title>
        <authorList>
            <person name="Ning Y."/>
            <person name="Dai R."/>
            <person name="Xiao M."/>
            <person name="Xu Y."/>
            <person name="Yan Q."/>
            <person name="Zhang L."/>
        </authorList>
    </citation>
    <scope>NUCLEOTIDE SEQUENCE [LARGE SCALE GENOMIC DNA]</scope>
    <source>
        <strain evidence="1 2">19XY460</strain>
    </source>
</reference>
<dbReference type="InterPro" id="IPR007817">
    <property type="entry name" value="Isocyanide_synthase_DIT1"/>
</dbReference>